<dbReference type="Proteomes" id="UP000193648">
    <property type="component" value="Unassembled WGS sequence"/>
</dbReference>
<evidence type="ECO:0000313" key="4">
    <source>
        <dbReference type="Proteomes" id="UP000193648"/>
    </source>
</evidence>
<feature type="region of interest" description="Disordered" evidence="2">
    <location>
        <begin position="320"/>
        <end position="342"/>
    </location>
</feature>
<dbReference type="AlphaFoldDB" id="A0A1Y2GYQ8"/>
<keyword evidence="1" id="KW-0175">Coiled coil</keyword>
<dbReference type="InterPro" id="IPR032675">
    <property type="entry name" value="LRR_dom_sf"/>
</dbReference>
<feature type="region of interest" description="Disordered" evidence="2">
    <location>
        <begin position="231"/>
        <end position="295"/>
    </location>
</feature>
<dbReference type="GeneID" id="33571741"/>
<feature type="compositionally biased region" description="Low complexity" evidence="2">
    <location>
        <begin position="273"/>
        <end position="295"/>
    </location>
</feature>
<dbReference type="Gene3D" id="3.80.10.10">
    <property type="entry name" value="Ribonuclease Inhibitor"/>
    <property type="match status" value="1"/>
</dbReference>
<dbReference type="RefSeq" id="XP_021883717.1">
    <property type="nucleotide sequence ID" value="XM_022029898.1"/>
</dbReference>
<feature type="coiled-coil region" evidence="1">
    <location>
        <begin position="900"/>
        <end position="929"/>
    </location>
</feature>
<gene>
    <name evidence="3" type="ORF">BCR41DRAFT_420433</name>
</gene>
<protein>
    <submittedName>
        <fullName evidence="3">Uncharacterized protein</fullName>
    </submittedName>
</protein>
<evidence type="ECO:0000313" key="3">
    <source>
        <dbReference type="EMBL" id="ORZ23903.1"/>
    </source>
</evidence>
<organism evidence="3 4">
    <name type="scientific">Lobosporangium transversale</name>
    <dbReference type="NCBI Taxonomy" id="64571"/>
    <lineage>
        <taxon>Eukaryota</taxon>
        <taxon>Fungi</taxon>
        <taxon>Fungi incertae sedis</taxon>
        <taxon>Mucoromycota</taxon>
        <taxon>Mortierellomycotina</taxon>
        <taxon>Mortierellomycetes</taxon>
        <taxon>Mortierellales</taxon>
        <taxon>Mortierellaceae</taxon>
        <taxon>Lobosporangium</taxon>
    </lineage>
</organism>
<feature type="compositionally biased region" description="Low complexity" evidence="2">
    <location>
        <begin position="330"/>
        <end position="342"/>
    </location>
</feature>
<dbReference type="OrthoDB" id="2444741at2759"/>
<reference evidence="3 4" key="1">
    <citation type="submission" date="2016-07" db="EMBL/GenBank/DDBJ databases">
        <title>Pervasive Adenine N6-methylation of Active Genes in Fungi.</title>
        <authorList>
            <consortium name="DOE Joint Genome Institute"/>
            <person name="Mondo S.J."/>
            <person name="Dannebaum R.O."/>
            <person name="Kuo R.C."/>
            <person name="Labutti K."/>
            <person name="Haridas S."/>
            <person name="Kuo A."/>
            <person name="Salamov A."/>
            <person name="Ahrendt S.R."/>
            <person name="Lipzen A."/>
            <person name="Sullivan W."/>
            <person name="Andreopoulos W.B."/>
            <person name="Clum A."/>
            <person name="Lindquist E."/>
            <person name="Daum C."/>
            <person name="Ramamoorthy G.K."/>
            <person name="Gryganskyi A."/>
            <person name="Culley D."/>
            <person name="Magnuson J.K."/>
            <person name="James T.Y."/>
            <person name="O'Malley M.A."/>
            <person name="Stajich J.E."/>
            <person name="Spatafora J.W."/>
            <person name="Visel A."/>
            <person name="Grigoriev I.V."/>
        </authorList>
    </citation>
    <scope>NUCLEOTIDE SEQUENCE [LARGE SCALE GENOMIC DNA]</scope>
    <source>
        <strain evidence="3 4">NRRL 3116</strain>
    </source>
</reference>
<name>A0A1Y2GYQ8_9FUNG</name>
<sequence length="963" mass="109850">MSTHTDTCSHQEMTITLNAPPISVDSISTSYSPKLPLECIQCVISHLDGDIFTLFHLLTVHSSFFKATLPILYRDPYRALEKQIQRRNLLHYRKSKSIFAYSTAAKKLLYTLLLSCRRSDDLVPFLTPDWRDPISPFVTADQPLMACYVDYLGDLDYDRWAHTLKSIAPDSDNGVGALLMRLLRIIFLDHHAERVQTLLIPVTHLAPYKPLLPRLKNLRWISFYEDGLDGTHDQAEDQNEQEQQAEDNTQRRNGNEGVDGNNIQEQHQDQPHNNQGQEQAEAEAAQAQNEAEQTNQEVVADQIVEVPPPGVNEIIVAAGNEPIDPQPGTSPSSPVPASDPASRGAAFLKLHRELFGSKNNVNHSSPSDHHQPGSGLQGVTAPRGWNSSDDARYLGLLKALQSPANIDFQDWRHPPTLSDIPLNGIKRIRSFNVPALMEATWSQGELLQQCRSLERFCGQIKSSPSAFAWAVKEHEERTLFENLVLKGCASVASQNAGLRLLGPVPDPVPLRKIHLGDREANDPIIPVLRDVCLAFSSTLVSVQVRIRFTVCEVPLGLIHDMPHLTRLEIFINSPAYFTCNVGFLKGCSTLEHIHLESGNEGSPTSPSYDELGSLQEPWYLPKLKHLRIIGPVCTIFNYETFINTPNVRSIHLDHVLHKDYLSTLSQPSWSWNWNMSALGSLWLKGHAAHLFQLSFLERCPNLKRLHLDLDRAPRVVSESRDAPLLAAPRFESPVHSLTLTGRWEFMHCDSNIFLWFMRTWFSNVRYLKMGVPRIPSNRWLMEGLLSLKHLRKSNIRGCRLSGYELWEFGLKEAAPKAPHDWDQKSRVQFIEAEARRRRELFRISERQLEHQEQRREQRRCKNFDPWEETIAPAFSSGLFDFPEEDTDAKVDEDGYLMERKQQQLKERAEGEAELEMLKKKREKEAQEDQGFVKAEVHDRLRCIYVFKGKRYQVYSNKILVDCS</sequence>
<proteinExistence type="predicted"/>
<comment type="caution">
    <text evidence="3">The sequence shown here is derived from an EMBL/GenBank/DDBJ whole genome shotgun (WGS) entry which is preliminary data.</text>
</comment>
<feature type="region of interest" description="Disordered" evidence="2">
    <location>
        <begin position="357"/>
        <end position="383"/>
    </location>
</feature>
<dbReference type="EMBL" id="MCFF01000009">
    <property type="protein sequence ID" value="ORZ23903.1"/>
    <property type="molecule type" value="Genomic_DNA"/>
</dbReference>
<dbReference type="SUPFAM" id="SSF52047">
    <property type="entry name" value="RNI-like"/>
    <property type="match status" value="1"/>
</dbReference>
<feature type="compositionally biased region" description="Acidic residues" evidence="2">
    <location>
        <begin position="236"/>
        <end position="245"/>
    </location>
</feature>
<dbReference type="InParanoid" id="A0A1Y2GYQ8"/>
<evidence type="ECO:0000256" key="2">
    <source>
        <dbReference type="SAM" id="MobiDB-lite"/>
    </source>
</evidence>
<evidence type="ECO:0000256" key="1">
    <source>
        <dbReference type="SAM" id="Coils"/>
    </source>
</evidence>
<keyword evidence="4" id="KW-1185">Reference proteome</keyword>
<accession>A0A1Y2GYQ8</accession>